<keyword evidence="1" id="KW-1133">Transmembrane helix</keyword>
<evidence type="ECO:0000313" key="2">
    <source>
        <dbReference type="EMBL" id="AHF02206.1"/>
    </source>
</evidence>
<dbReference type="KEGG" id="tao:THIAE_02805"/>
<keyword evidence="1" id="KW-0812">Transmembrane</keyword>
<keyword evidence="3" id="KW-1185">Reference proteome</keyword>
<dbReference type="Proteomes" id="UP000005380">
    <property type="component" value="Chromosome"/>
</dbReference>
<evidence type="ECO:0000256" key="1">
    <source>
        <dbReference type="SAM" id="Phobius"/>
    </source>
</evidence>
<keyword evidence="1" id="KW-0472">Membrane</keyword>
<accession>W0DZE2</accession>
<name>W0DZE2_9GAMM</name>
<protein>
    <submittedName>
        <fullName evidence="2">Uncharacterized protein</fullName>
    </submittedName>
</protein>
<dbReference type="InParanoid" id="W0DZE2"/>
<sequence>MNGIKAIIWGIILTFGSITLIWLLSLLTVVST</sequence>
<gene>
    <name evidence="2" type="ORF">THIAE_02805</name>
</gene>
<evidence type="ECO:0000313" key="3">
    <source>
        <dbReference type="Proteomes" id="UP000005380"/>
    </source>
</evidence>
<proteinExistence type="predicted"/>
<dbReference type="STRING" id="717772.THIAE_02805"/>
<dbReference type="EMBL" id="CP007030">
    <property type="protein sequence ID" value="AHF02206.1"/>
    <property type="molecule type" value="Genomic_DNA"/>
</dbReference>
<feature type="transmembrane region" description="Helical" evidence="1">
    <location>
        <begin position="6"/>
        <end position="30"/>
    </location>
</feature>
<organism evidence="2 3">
    <name type="scientific">Thiomicrospira aerophila AL3</name>
    <dbReference type="NCBI Taxonomy" id="717772"/>
    <lineage>
        <taxon>Bacteria</taxon>
        <taxon>Pseudomonadati</taxon>
        <taxon>Pseudomonadota</taxon>
        <taxon>Gammaproteobacteria</taxon>
        <taxon>Thiotrichales</taxon>
        <taxon>Piscirickettsiaceae</taxon>
        <taxon>Thiomicrospira</taxon>
    </lineage>
</organism>
<dbReference type="AlphaFoldDB" id="W0DZE2"/>
<reference evidence="2 3" key="1">
    <citation type="submission" date="2013-12" db="EMBL/GenBank/DDBJ databases">
        <authorList>
            <consortium name="DOE Joint Genome Institute"/>
            <person name="Kappler U."/>
            <person name="Huntemann M."/>
            <person name="Han J."/>
            <person name="Chen A."/>
            <person name="Kyrpides N."/>
            <person name="Mavromatis K."/>
            <person name="Markowitz V."/>
            <person name="Palaniappan K."/>
            <person name="Ivanova N."/>
            <person name="Schaumberg A."/>
            <person name="Pati A."/>
            <person name="Liolios K."/>
            <person name="Nordberg H.P."/>
            <person name="Cantor M.N."/>
            <person name="Hua S.X."/>
            <person name="Woyke T."/>
        </authorList>
    </citation>
    <scope>NUCLEOTIDE SEQUENCE [LARGE SCALE GENOMIC DNA]</scope>
    <source>
        <strain evidence="3">AL2</strain>
    </source>
</reference>
<dbReference type="HOGENOM" id="CLU_3391877_0_0_6"/>